<reference evidence="1 2" key="1">
    <citation type="submission" date="2023-07" db="EMBL/GenBank/DDBJ databases">
        <title>Sorghum-associated microbial communities from plants grown in Nebraska, USA.</title>
        <authorList>
            <person name="Schachtman D."/>
        </authorList>
    </citation>
    <scope>NUCLEOTIDE SEQUENCE [LARGE SCALE GENOMIC DNA]</scope>
    <source>
        <strain evidence="1 2">4138</strain>
    </source>
</reference>
<accession>A0ABU1VTW4</accession>
<proteinExistence type="predicted"/>
<protein>
    <submittedName>
        <fullName evidence="1">Nucleotidyltransferase</fullName>
    </submittedName>
</protein>
<organism evidence="1 2">
    <name type="scientific">Rheinheimera soli</name>
    <dbReference type="NCBI Taxonomy" id="443616"/>
    <lineage>
        <taxon>Bacteria</taxon>
        <taxon>Pseudomonadati</taxon>
        <taxon>Pseudomonadota</taxon>
        <taxon>Gammaproteobacteria</taxon>
        <taxon>Chromatiales</taxon>
        <taxon>Chromatiaceae</taxon>
        <taxon>Rheinheimera</taxon>
    </lineage>
</organism>
<dbReference type="InterPro" id="IPR043519">
    <property type="entry name" value="NT_sf"/>
</dbReference>
<comment type="caution">
    <text evidence="1">The sequence shown here is derived from an EMBL/GenBank/DDBJ whole genome shotgun (WGS) entry which is preliminary data.</text>
</comment>
<dbReference type="RefSeq" id="WP_310273445.1">
    <property type="nucleotide sequence ID" value="NZ_JAVDWR010000001.1"/>
</dbReference>
<gene>
    <name evidence="1" type="ORF">J2W69_000073</name>
</gene>
<evidence type="ECO:0000313" key="1">
    <source>
        <dbReference type="EMBL" id="MDR7119158.1"/>
    </source>
</evidence>
<dbReference type="Gene3D" id="3.30.460.10">
    <property type="entry name" value="Beta Polymerase, domain 2"/>
    <property type="match status" value="1"/>
</dbReference>
<evidence type="ECO:0000313" key="2">
    <source>
        <dbReference type="Proteomes" id="UP001257909"/>
    </source>
</evidence>
<dbReference type="CDD" id="cd05403">
    <property type="entry name" value="NT_KNTase_like"/>
    <property type="match status" value="1"/>
</dbReference>
<dbReference type="SUPFAM" id="SSF81301">
    <property type="entry name" value="Nucleotidyltransferase"/>
    <property type="match status" value="1"/>
</dbReference>
<dbReference type="EMBL" id="JAVDWR010000001">
    <property type="protein sequence ID" value="MDR7119158.1"/>
    <property type="molecule type" value="Genomic_DNA"/>
</dbReference>
<sequence>MRLSTEQQKSIRDVIRRFFGAQSLVILFGSRVHDLGSGGDIDLYIEPEITDATVVVDAKIDALVELHKVLGEQKIDLVINRKNGFDLPIYTIAKETGVLL</sequence>
<dbReference type="Proteomes" id="UP001257909">
    <property type="component" value="Unassembled WGS sequence"/>
</dbReference>
<name>A0ABU1VTW4_9GAMM</name>
<keyword evidence="2" id="KW-1185">Reference proteome</keyword>